<dbReference type="RefSeq" id="WP_062494123.1">
    <property type="nucleotide sequence ID" value="NZ_JBHLWN010000054.1"/>
</dbReference>
<comment type="caution">
    <text evidence="2">The sequence shown here is derived from an EMBL/GenBank/DDBJ whole genome shotgun (WGS) entry which is preliminary data.</text>
</comment>
<evidence type="ECO:0000313" key="3">
    <source>
        <dbReference type="Proteomes" id="UP001589776"/>
    </source>
</evidence>
<sequence>MSTEKLIRKFDKQAKIYEMRRRKQSEKKWREKLIRCAKGRVLEVGVGAGANFHFYPKDVEVTAVDFSKEMMSRAKEAAAESGIQAEFTLSDVESLSFPDDLFDTIVSTLTFCGYEDPHRVLSNIQKWCKPGGQILLMEHGISSYRFVGRIQKMVDPLFKKMVGCHLKRDILQILKNTNLNIKKVERHMLGAVYLVWAAPNK</sequence>
<proteinExistence type="predicted"/>
<reference evidence="2 3" key="1">
    <citation type="submission" date="2024-09" db="EMBL/GenBank/DDBJ databases">
        <authorList>
            <person name="Sun Q."/>
            <person name="Mori K."/>
        </authorList>
    </citation>
    <scope>NUCLEOTIDE SEQUENCE [LARGE SCALE GENOMIC DNA]</scope>
    <source>
        <strain evidence="2 3">CCM 7759</strain>
    </source>
</reference>
<gene>
    <name evidence="2" type="ORF">ACFFK0_13905</name>
</gene>
<dbReference type="PANTHER" id="PTHR45036">
    <property type="entry name" value="METHYLTRANSFERASE LIKE 7B"/>
    <property type="match status" value="1"/>
</dbReference>
<dbReference type="InterPro" id="IPR029063">
    <property type="entry name" value="SAM-dependent_MTases_sf"/>
</dbReference>
<dbReference type="Pfam" id="PF08241">
    <property type="entry name" value="Methyltransf_11"/>
    <property type="match status" value="1"/>
</dbReference>
<evidence type="ECO:0000259" key="1">
    <source>
        <dbReference type="Pfam" id="PF08241"/>
    </source>
</evidence>
<accession>A0ABV6DLK8</accession>
<organism evidence="2 3">
    <name type="scientific">Paenibacillus chartarius</name>
    <dbReference type="NCBI Taxonomy" id="747481"/>
    <lineage>
        <taxon>Bacteria</taxon>
        <taxon>Bacillati</taxon>
        <taxon>Bacillota</taxon>
        <taxon>Bacilli</taxon>
        <taxon>Bacillales</taxon>
        <taxon>Paenibacillaceae</taxon>
        <taxon>Paenibacillus</taxon>
    </lineage>
</organism>
<dbReference type="EMBL" id="JBHLWN010000054">
    <property type="protein sequence ID" value="MFC0213535.1"/>
    <property type="molecule type" value="Genomic_DNA"/>
</dbReference>
<evidence type="ECO:0000313" key="2">
    <source>
        <dbReference type="EMBL" id="MFC0213535.1"/>
    </source>
</evidence>
<feature type="domain" description="Methyltransferase type 11" evidence="1">
    <location>
        <begin position="42"/>
        <end position="135"/>
    </location>
</feature>
<keyword evidence="2" id="KW-0489">Methyltransferase</keyword>
<dbReference type="Gene3D" id="3.40.50.150">
    <property type="entry name" value="Vaccinia Virus protein VP39"/>
    <property type="match status" value="1"/>
</dbReference>
<dbReference type="GO" id="GO:0008168">
    <property type="term" value="F:methyltransferase activity"/>
    <property type="evidence" value="ECO:0007669"/>
    <property type="project" value="UniProtKB-KW"/>
</dbReference>
<dbReference type="EC" id="2.1.1.-" evidence="2"/>
<dbReference type="InterPro" id="IPR052356">
    <property type="entry name" value="Thiol_S-MT"/>
</dbReference>
<protein>
    <submittedName>
        <fullName evidence="2">Class I SAM-dependent methyltransferase</fullName>
        <ecNumber evidence="2">2.1.1.-</ecNumber>
    </submittedName>
</protein>
<dbReference type="Proteomes" id="UP001589776">
    <property type="component" value="Unassembled WGS sequence"/>
</dbReference>
<dbReference type="PANTHER" id="PTHR45036:SF1">
    <property type="entry name" value="METHYLTRANSFERASE LIKE 7A"/>
    <property type="match status" value="1"/>
</dbReference>
<dbReference type="SUPFAM" id="SSF53335">
    <property type="entry name" value="S-adenosyl-L-methionine-dependent methyltransferases"/>
    <property type="match status" value="1"/>
</dbReference>
<dbReference type="InterPro" id="IPR013216">
    <property type="entry name" value="Methyltransf_11"/>
</dbReference>
<keyword evidence="2" id="KW-0808">Transferase</keyword>
<dbReference type="CDD" id="cd02440">
    <property type="entry name" value="AdoMet_MTases"/>
    <property type="match status" value="1"/>
</dbReference>
<name>A0ABV6DLK8_9BACL</name>
<keyword evidence="3" id="KW-1185">Reference proteome</keyword>
<dbReference type="GO" id="GO:0032259">
    <property type="term" value="P:methylation"/>
    <property type="evidence" value="ECO:0007669"/>
    <property type="project" value="UniProtKB-KW"/>
</dbReference>